<evidence type="ECO:0000313" key="5">
    <source>
        <dbReference type="EMBL" id="KAG2203645.1"/>
    </source>
</evidence>
<feature type="transmembrane region" description="Helical" evidence="3">
    <location>
        <begin position="197"/>
        <end position="230"/>
    </location>
</feature>
<organism evidence="5 6">
    <name type="scientific">Mucor saturninus</name>
    <dbReference type="NCBI Taxonomy" id="64648"/>
    <lineage>
        <taxon>Eukaryota</taxon>
        <taxon>Fungi</taxon>
        <taxon>Fungi incertae sedis</taxon>
        <taxon>Mucoromycota</taxon>
        <taxon>Mucoromycotina</taxon>
        <taxon>Mucoromycetes</taxon>
        <taxon>Mucorales</taxon>
        <taxon>Mucorineae</taxon>
        <taxon>Mucoraceae</taxon>
        <taxon>Mucor</taxon>
    </lineage>
</organism>
<keyword evidence="1" id="KW-0863">Zinc-finger</keyword>
<dbReference type="PANTHER" id="PTHR46225">
    <property type="entry name" value="C3H4 TYPE ZINC FINGER PROTEIN"/>
    <property type="match status" value="1"/>
</dbReference>
<comment type="caution">
    <text evidence="5">The sequence shown here is derived from an EMBL/GenBank/DDBJ whole genome shotgun (WGS) entry which is preliminary data.</text>
</comment>
<dbReference type="SMART" id="SM00184">
    <property type="entry name" value="RING"/>
    <property type="match status" value="1"/>
</dbReference>
<dbReference type="Gene3D" id="3.30.40.10">
    <property type="entry name" value="Zinc/RING finger domain, C3HC4 (zinc finger)"/>
    <property type="match status" value="1"/>
</dbReference>
<dbReference type="SUPFAM" id="SSF57850">
    <property type="entry name" value="RING/U-box"/>
    <property type="match status" value="1"/>
</dbReference>
<dbReference type="Pfam" id="PF13639">
    <property type="entry name" value="zf-RING_2"/>
    <property type="match status" value="1"/>
</dbReference>
<gene>
    <name evidence="5" type="ORF">INT47_011739</name>
</gene>
<accession>A0A8H7V1G2</accession>
<feature type="transmembrane region" description="Helical" evidence="3">
    <location>
        <begin position="35"/>
        <end position="57"/>
    </location>
</feature>
<dbReference type="Proteomes" id="UP000603453">
    <property type="component" value="Unassembled WGS sequence"/>
</dbReference>
<feature type="transmembrane region" description="Helical" evidence="3">
    <location>
        <begin position="168"/>
        <end position="185"/>
    </location>
</feature>
<keyword evidence="3" id="KW-0472">Membrane</keyword>
<feature type="region of interest" description="Disordered" evidence="2">
    <location>
        <begin position="100"/>
        <end position="153"/>
    </location>
</feature>
<dbReference type="OrthoDB" id="8062037at2759"/>
<evidence type="ECO:0000256" key="1">
    <source>
        <dbReference type="PROSITE-ProRule" id="PRU00175"/>
    </source>
</evidence>
<evidence type="ECO:0000256" key="3">
    <source>
        <dbReference type="SAM" id="Phobius"/>
    </source>
</evidence>
<protein>
    <recommendedName>
        <fullName evidence="4">RING-type domain-containing protein</fullName>
    </recommendedName>
</protein>
<feature type="domain" description="RING-type" evidence="4">
    <location>
        <begin position="309"/>
        <end position="350"/>
    </location>
</feature>
<feature type="transmembrane region" description="Helical" evidence="3">
    <location>
        <begin position="69"/>
        <end position="94"/>
    </location>
</feature>
<keyword evidence="1" id="KW-0479">Metal-binding</keyword>
<dbReference type="EMBL" id="JAEPRD010000050">
    <property type="protein sequence ID" value="KAG2203645.1"/>
    <property type="molecule type" value="Genomic_DNA"/>
</dbReference>
<keyword evidence="1" id="KW-0862">Zinc</keyword>
<evidence type="ECO:0000259" key="4">
    <source>
        <dbReference type="PROSITE" id="PS50089"/>
    </source>
</evidence>
<keyword evidence="6" id="KW-1185">Reference proteome</keyword>
<keyword evidence="3" id="KW-1133">Transmembrane helix</keyword>
<sequence length="366" mass="41695">MEASVVEETTNISPRTVRTNWLLFSWSQISSATKALLLISTLLALIQITVTIVVLVLGNRQQLSCEKPLQLYLTIFVVRVGLSLPLSVYQHLFIPRRGRPRRARNHNNNNNHINISNNNNNNNNNNDSNNDTTHDDAINQESTNRPETPPHNRPSTIFSGWAERLKSLLDLFAILWFIVGNYLVFSQSTCASNAGLYYYTILTWIIFGYTILVIPLLACASVVFCLPCVLVAMRTFNINISNVMVGGSKEEIAKIPVFKYKKSEAGVDEETTGSKPVMKKKSYFSKFKKEHHVTTDKYLSIPKAEDAVCTICLSEYENDEFICKLWCEHHYHHSCVTEWLGLNSKCPLCKRDFRKDHVDQDSDEEV</sequence>
<feature type="compositionally biased region" description="Low complexity" evidence="2">
    <location>
        <begin position="106"/>
        <end position="131"/>
    </location>
</feature>
<keyword evidence="3" id="KW-0812">Transmembrane</keyword>
<dbReference type="AlphaFoldDB" id="A0A8H7V1G2"/>
<evidence type="ECO:0000256" key="2">
    <source>
        <dbReference type="SAM" id="MobiDB-lite"/>
    </source>
</evidence>
<dbReference type="GO" id="GO:0008270">
    <property type="term" value="F:zinc ion binding"/>
    <property type="evidence" value="ECO:0007669"/>
    <property type="project" value="UniProtKB-KW"/>
</dbReference>
<name>A0A8H7V1G2_9FUNG</name>
<reference evidence="5" key="1">
    <citation type="submission" date="2020-12" db="EMBL/GenBank/DDBJ databases">
        <title>Metabolic potential, ecology and presence of endohyphal bacteria is reflected in genomic diversity of Mucoromycotina.</title>
        <authorList>
            <person name="Muszewska A."/>
            <person name="Okrasinska A."/>
            <person name="Steczkiewicz K."/>
            <person name="Drgas O."/>
            <person name="Orlowska M."/>
            <person name="Perlinska-Lenart U."/>
            <person name="Aleksandrzak-Piekarczyk T."/>
            <person name="Szatraj K."/>
            <person name="Zielenkiewicz U."/>
            <person name="Pilsyk S."/>
            <person name="Malc E."/>
            <person name="Mieczkowski P."/>
            <person name="Kruszewska J.S."/>
            <person name="Biernat P."/>
            <person name="Pawlowska J."/>
        </authorList>
    </citation>
    <scope>NUCLEOTIDE SEQUENCE</scope>
    <source>
        <strain evidence="5">WA0000017839</strain>
    </source>
</reference>
<dbReference type="PROSITE" id="PS50089">
    <property type="entry name" value="ZF_RING_2"/>
    <property type="match status" value="1"/>
</dbReference>
<proteinExistence type="predicted"/>
<dbReference type="InterPro" id="IPR001841">
    <property type="entry name" value="Znf_RING"/>
</dbReference>
<evidence type="ECO:0000313" key="6">
    <source>
        <dbReference type="Proteomes" id="UP000603453"/>
    </source>
</evidence>
<dbReference type="PANTHER" id="PTHR46225:SF19">
    <property type="entry name" value="RING-TYPE DOMAIN-CONTAINING PROTEIN"/>
    <property type="match status" value="1"/>
</dbReference>
<dbReference type="InterPro" id="IPR013083">
    <property type="entry name" value="Znf_RING/FYVE/PHD"/>
</dbReference>